<keyword evidence="1" id="KW-0732">Signal</keyword>
<evidence type="ECO:0000256" key="1">
    <source>
        <dbReference type="SAM" id="SignalP"/>
    </source>
</evidence>
<dbReference type="GO" id="GO:0042834">
    <property type="term" value="F:peptidoglycan binding"/>
    <property type="evidence" value="ECO:0007669"/>
    <property type="project" value="InterPro"/>
</dbReference>
<dbReference type="InterPro" id="IPR011990">
    <property type="entry name" value="TPR-like_helical_dom_sf"/>
</dbReference>
<gene>
    <name evidence="3" type="ORF">HQR01_11980</name>
</gene>
<dbReference type="PANTHER" id="PTHR45011">
    <property type="entry name" value="DAP3-BINDING CELL DEATH ENHANCER 1"/>
    <property type="match status" value="1"/>
</dbReference>
<dbReference type="KEGG" id="emv:HQR01_11980"/>
<dbReference type="SUPFAM" id="SSF110997">
    <property type="entry name" value="Sporulation related repeat"/>
    <property type="match status" value="1"/>
</dbReference>
<dbReference type="PANTHER" id="PTHR45011:SF1">
    <property type="entry name" value="DAP3-BINDING CELL DEATH ENHANCER 1"/>
    <property type="match status" value="1"/>
</dbReference>
<dbReference type="AlphaFoldDB" id="A0A7D4C5L3"/>
<dbReference type="Pfam" id="PF05036">
    <property type="entry name" value="SPOR"/>
    <property type="match status" value="1"/>
</dbReference>
<evidence type="ECO:0000313" key="3">
    <source>
        <dbReference type="EMBL" id="QKG72025.1"/>
    </source>
</evidence>
<feature type="chain" id="PRO_5028812943" evidence="1">
    <location>
        <begin position="27"/>
        <end position="366"/>
    </location>
</feature>
<protein>
    <submittedName>
        <fullName evidence="3">SPOR domain-containing protein</fullName>
    </submittedName>
</protein>
<dbReference type="InterPro" id="IPR052748">
    <property type="entry name" value="ISR_Activator"/>
</dbReference>
<reference evidence="3 4" key="1">
    <citation type="submission" date="2020-05" db="EMBL/GenBank/DDBJ databases">
        <title>Erythrobacter mangrovi sp. nov., isolated from rhizosphere soil of mangrove plant (Kandelia candel).</title>
        <authorList>
            <person name="Ye Y.H."/>
        </authorList>
    </citation>
    <scope>NUCLEOTIDE SEQUENCE [LARGE SCALE GENOMIC DNA]</scope>
    <source>
        <strain evidence="3 4">EB310</strain>
    </source>
</reference>
<proteinExistence type="predicted"/>
<dbReference type="Pfam" id="PF08238">
    <property type="entry name" value="Sel1"/>
    <property type="match status" value="2"/>
</dbReference>
<sequence length="366" mass="38436">MEQQTKRMLASLGVVGSLAFAVPAQADVKAGVDAWTRGEYATAVREWVEPAQQGDPDAQFNLAQAYRLGRGVDPDPNQAKALYERAAAQGHLRAADNLGLMLFQEGQHELAMPYIEAGASRGDPRSQYILGIAHFNGDLAEKDWQRAYALLTLANSTGLPQAKSAIQQMDQYISLEDRQAAQLLATSIKAQAEAARARELAAVDLALGTEGVTGGAAPAPSAAPVSYPPRQVVSPLGAGADYTLPARSQPVIVARAEPARAQAATPQPAISAPPDTVVPAASPVSRTPPSSGPWKLQLGAFGVPSNADRLWRQLAGRSELADREKLKIVAGSLTRLLAGGFASRADAASACASLKRAGHECLVTLR</sequence>
<evidence type="ECO:0000259" key="2">
    <source>
        <dbReference type="PROSITE" id="PS51724"/>
    </source>
</evidence>
<dbReference type="Gene3D" id="3.30.70.1070">
    <property type="entry name" value="Sporulation related repeat"/>
    <property type="match status" value="1"/>
</dbReference>
<dbReference type="InterPro" id="IPR006597">
    <property type="entry name" value="Sel1-like"/>
</dbReference>
<dbReference type="EMBL" id="CP053921">
    <property type="protein sequence ID" value="QKG72025.1"/>
    <property type="molecule type" value="Genomic_DNA"/>
</dbReference>
<dbReference type="Proteomes" id="UP000504693">
    <property type="component" value="Chromosome"/>
</dbReference>
<dbReference type="Gene3D" id="1.25.40.10">
    <property type="entry name" value="Tetratricopeptide repeat domain"/>
    <property type="match status" value="1"/>
</dbReference>
<dbReference type="SUPFAM" id="SSF81901">
    <property type="entry name" value="HCP-like"/>
    <property type="match status" value="1"/>
</dbReference>
<keyword evidence="4" id="KW-1185">Reference proteome</keyword>
<dbReference type="SMART" id="SM00671">
    <property type="entry name" value="SEL1"/>
    <property type="match status" value="2"/>
</dbReference>
<dbReference type="InterPro" id="IPR007730">
    <property type="entry name" value="SPOR-like_dom"/>
</dbReference>
<evidence type="ECO:0000313" key="4">
    <source>
        <dbReference type="Proteomes" id="UP000504693"/>
    </source>
</evidence>
<name>A0A7D4C5L3_9SPHN</name>
<accession>A0A7D4C5L3</accession>
<organism evidence="3 4">
    <name type="scientific">Erythrobacter mangrovi</name>
    <dbReference type="NCBI Taxonomy" id="2739433"/>
    <lineage>
        <taxon>Bacteria</taxon>
        <taxon>Pseudomonadati</taxon>
        <taxon>Pseudomonadota</taxon>
        <taxon>Alphaproteobacteria</taxon>
        <taxon>Sphingomonadales</taxon>
        <taxon>Erythrobacteraceae</taxon>
        <taxon>Erythrobacter/Porphyrobacter group</taxon>
        <taxon>Erythrobacter</taxon>
    </lineage>
</organism>
<feature type="domain" description="SPOR" evidence="2">
    <location>
        <begin position="288"/>
        <end position="366"/>
    </location>
</feature>
<dbReference type="InterPro" id="IPR036680">
    <property type="entry name" value="SPOR-like_sf"/>
</dbReference>
<feature type="signal peptide" evidence="1">
    <location>
        <begin position="1"/>
        <end position="26"/>
    </location>
</feature>
<dbReference type="PROSITE" id="PS51724">
    <property type="entry name" value="SPOR"/>
    <property type="match status" value="1"/>
</dbReference>